<proteinExistence type="predicted"/>
<sequence length="442" mass="49573">MTNPLHVATLITVCFDLQKPLNGLQKRAGNDVHYTTAHELHGQSLSPFRCTKQQRLLQISPFSSAILDSNGSDNSRMRNTFFRNAYHNRLPLDVDKSCDAPFVPKSNLTHNGVPCFGGEFRAVFYKIQSSMVASNSDETPQESPLEAPLESPIESPIEKPLESPLESPLEAPLEAPLKEPVLSKYNAHEYDYRSNKADVAIFVDVSGSIGPVNLVKEVEYIEKFFDRFDFTSHKTRVALAEFDMDARFKLDLAGSEARSLAQIRELTWKLMKIFRIQQIPKIYLIALPTSLPRSRSGLVTLGGAYELDRDESRKASWDTTTTPTVLLRNCKDSVFLHWLMDANRRRSWSSRGTFYQSAERGGTEDPSSDDRWKGVARPDHVQKLYKRSQVAIAVGSSNDIDLDNLYEICGSLDKVIQLDGYDTLVSSASSTLDKLVKSACVL</sequence>
<protein>
    <recommendedName>
        <fullName evidence="2">VWFA domain-containing protein</fullName>
    </recommendedName>
</protein>
<dbReference type="InParanoid" id="A7RV23"/>
<dbReference type="AlphaFoldDB" id="A7RV23"/>
<dbReference type="PROSITE" id="PS50234">
    <property type="entry name" value="VWFA"/>
    <property type="match status" value="1"/>
</dbReference>
<dbReference type="EMBL" id="DS469542">
    <property type="protein sequence ID" value="EDO44673.1"/>
    <property type="molecule type" value="Genomic_DNA"/>
</dbReference>
<dbReference type="Gene3D" id="3.40.50.410">
    <property type="entry name" value="von Willebrand factor, type A domain"/>
    <property type="match status" value="1"/>
</dbReference>
<dbReference type="Pfam" id="PF00092">
    <property type="entry name" value="VWA"/>
    <property type="match status" value="1"/>
</dbReference>
<organism evidence="3 4">
    <name type="scientific">Nematostella vectensis</name>
    <name type="common">Starlet sea anemone</name>
    <dbReference type="NCBI Taxonomy" id="45351"/>
    <lineage>
        <taxon>Eukaryota</taxon>
        <taxon>Metazoa</taxon>
        <taxon>Cnidaria</taxon>
        <taxon>Anthozoa</taxon>
        <taxon>Hexacorallia</taxon>
        <taxon>Actiniaria</taxon>
        <taxon>Edwardsiidae</taxon>
        <taxon>Nematostella</taxon>
    </lineage>
</organism>
<dbReference type="eggNOG" id="ENOG502SC9T">
    <property type="taxonomic scope" value="Eukaryota"/>
</dbReference>
<reference evidence="3 4" key="1">
    <citation type="journal article" date="2007" name="Science">
        <title>Sea anemone genome reveals ancestral eumetazoan gene repertoire and genomic organization.</title>
        <authorList>
            <person name="Putnam N.H."/>
            <person name="Srivastava M."/>
            <person name="Hellsten U."/>
            <person name="Dirks B."/>
            <person name="Chapman J."/>
            <person name="Salamov A."/>
            <person name="Terry A."/>
            <person name="Shapiro H."/>
            <person name="Lindquist E."/>
            <person name="Kapitonov V.V."/>
            <person name="Jurka J."/>
            <person name="Genikhovich G."/>
            <person name="Grigoriev I.V."/>
            <person name="Lucas S.M."/>
            <person name="Steele R.E."/>
            <person name="Finnerty J.R."/>
            <person name="Technau U."/>
            <person name="Martindale M.Q."/>
            <person name="Rokhsar D.S."/>
        </authorList>
    </citation>
    <scope>NUCLEOTIDE SEQUENCE [LARGE SCALE GENOMIC DNA]</scope>
    <source>
        <strain evidence="4">CH2 X CH6</strain>
    </source>
</reference>
<keyword evidence="4" id="KW-1185">Reference proteome</keyword>
<evidence type="ECO:0000256" key="1">
    <source>
        <dbReference type="SAM" id="MobiDB-lite"/>
    </source>
</evidence>
<evidence type="ECO:0000313" key="3">
    <source>
        <dbReference type="EMBL" id="EDO44673.1"/>
    </source>
</evidence>
<evidence type="ECO:0000259" key="2">
    <source>
        <dbReference type="PROSITE" id="PS50234"/>
    </source>
</evidence>
<dbReference type="InterPro" id="IPR036465">
    <property type="entry name" value="vWFA_dom_sf"/>
</dbReference>
<dbReference type="Proteomes" id="UP000001593">
    <property type="component" value="Unassembled WGS sequence"/>
</dbReference>
<gene>
    <name evidence="3" type="ORF">NEMVEDRAFT_v1g202566</name>
</gene>
<evidence type="ECO:0000313" key="4">
    <source>
        <dbReference type="Proteomes" id="UP000001593"/>
    </source>
</evidence>
<dbReference type="PhylomeDB" id="A7RV23"/>
<dbReference type="InterPro" id="IPR002035">
    <property type="entry name" value="VWF_A"/>
</dbReference>
<feature type="domain" description="VWFA" evidence="2">
    <location>
        <begin position="198"/>
        <end position="265"/>
    </location>
</feature>
<feature type="region of interest" description="Disordered" evidence="1">
    <location>
        <begin position="135"/>
        <end position="165"/>
    </location>
</feature>
<dbReference type="HOGENOM" id="CLU_620094_0_0_1"/>
<name>A7RV23_NEMVE</name>
<dbReference type="SUPFAM" id="SSF53300">
    <property type="entry name" value="vWA-like"/>
    <property type="match status" value="1"/>
</dbReference>
<accession>A7RV23</accession>